<gene>
    <name evidence="1" type="ORF">CPAV1605_1316</name>
</gene>
<evidence type="ECO:0000313" key="1">
    <source>
        <dbReference type="EMBL" id="VVU95564.1"/>
    </source>
</evidence>
<dbReference type="AlphaFoldDB" id="A0A5E8CL44"/>
<dbReference type="EMBL" id="CABVLZ010000005">
    <property type="protein sequence ID" value="VVU95564.1"/>
    <property type="molecule type" value="Genomic_DNA"/>
</dbReference>
<reference evidence="1" key="1">
    <citation type="submission" date="2019-09" db="EMBL/GenBank/DDBJ databases">
        <authorList>
            <person name="Needham M D."/>
        </authorList>
    </citation>
    <scope>NUCLEOTIDE SEQUENCE</scope>
</reference>
<protein>
    <submittedName>
        <fullName evidence="1">Uncharacterized protein</fullName>
    </submittedName>
</protein>
<name>A0A5E8CL44_9ZZZZ</name>
<organism evidence="1">
    <name type="scientific">seawater metagenome</name>
    <dbReference type="NCBI Taxonomy" id="1561972"/>
    <lineage>
        <taxon>unclassified sequences</taxon>
        <taxon>metagenomes</taxon>
        <taxon>ecological metagenomes</taxon>
    </lineage>
</organism>
<proteinExistence type="predicted"/>
<sequence>MSVEIELNKYYVISKIVDGQKKEQVVMIDHESIGNEGQVLYGFYYGVYGYHEGYSIPENIRELTPTEKENQSKNHFWELPQMFYQSFPNY</sequence>
<accession>A0A5E8CL44</accession>